<accession>X0YC30</accession>
<name>X0YC30_9ZZZZ</name>
<dbReference type="GO" id="GO:0016740">
    <property type="term" value="F:transferase activity"/>
    <property type="evidence" value="ECO:0007669"/>
    <property type="project" value="UniProtKB-KW"/>
</dbReference>
<dbReference type="InterPro" id="IPR029063">
    <property type="entry name" value="SAM-dependent_MTases_sf"/>
</dbReference>
<evidence type="ECO:0000256" key="1">
    <source>
        <dbReference type="ARBA" id="ARBA00022679"/>
    </source>
</evidence>
<feature type="domain" description="Methyltransferase" evidence="2">
    <location>
        <begin position="19"/>
        <end position="115"/>
    </location>
</feature>
<protein>
    <recommendedName>
        <fullName evidence="2">Methyltransferase domain-containing protein</fullName>
    </recommendedName>
</protein>
<sequence>LLCWPAIERLLDVRPGGRILDIACGNGLTSRRLAKLGFEVEAFDFSTAMIEKAIKRTDEFSNKIHYQVLDATSETDLLKLGEGKFEGAICNMALFDMAEIDPLFRALAQLLRPGGCFVFSVLHPCFNNPHSALVAETEDRSGRVITEYSVKVKKYMTTSVEYSVALPDQPELQLIFHRPIQALLEAGFSTGFVLDGLEERTFPS</sequence>
<reference evidence="3" key="1">
    <citation type="journal article" date="2014" name="Front. Microbiol.">
        <title>High frequency of phylogenetically diverse reductive dehalogenase-homologous genes in deep subseafloor sedimentary metagenomes.</title>
        <authorList>
            <person name="Kawai M."/>
            <person name="Futagami T."/>
            <person name="Toyoda A."/>
            <person name="Takaki Y."/>
            <person name="Nishi S."/>
            <person name="Hori S."/>
            <person name="Arai W."/>
            <person name="Tsubouchi T."/>
            <person name="Morono Y."/>
            <person name="Uchiyama I."/>
            <person name="Ito T."/>
            <person name="Fujiyama A."/>
            <person name="Inagaki F."/>
            <person name="Takami H."/>
        </authorList>
    </citation>
    <scope>NUCLEOTIDE SEQUENCE</scope>
    <source>
        <strain evidence="3">Expedition CK06-06</strain>
    </source>
</reference>
<feature type="non-terminal residue" evidence="3">
    <location>
        <position position="1"/>
    </location>
</feature>
<feature type="non-terminal residue" evidence="3">
    <location>
        <position position="204"/>
    </location>
</feature>
<dbReference type="Pfam" id="PF13649">
    <property type="entry name" value="Methyltransf_25"/>
    <property type="match status" value="1"/>
</dbReference>
<evidence type="ECO:0000313" key="3">
    <source>
        <dbReference type="EMBL" id="GAG44847.1"/>
    </source>
</evidence>
<gene>
    <name evidence="3" type="ORF">S01H1_81740</name>
</gene>
<organism evidence="3">
    <name type="scientific">marine sediment metagenome</name>
    <dbReference type="NCBI Taxonomy" id="412755"/>
    <lineage>
        <taxon>unclassified sequences</taxon>
        <taxon>metagenomes</taxon>
        <taxon>ecological metagenomes</taxon>
    </lineage>
</organism>
<dbReference type="SUPFAM" id="SSF53335">
    <property type="entry name" value="S-adenosyl-L-methionine-dependent methyltransferases"/>
    <property type="match status" value="1"/>
</dbReference>
<dbReference type="InterPro" id="IPR041698">
    <property type="entry name" value="Methyltransf_25"/>
</dbReference>
<comment type="caution">
    <text evidence="3">The sequence shown here is derived from an EMBL/GenBank/DDBJ whole genome shotgun (WGS) entry which is preliminary data.</text>
</comment>
<dbReference type="AlphaFoldDB" id="X0YC30"/>
<dbReference type="CDD" id="cd02440">
    <property type="entry name" value="AdoMet_MTases"/>
    <property type="match status" value="1"/>
</dbReference>
<proteinExistence type="predicted"/>
<evidence type="ECO:0000259" key="2">
    <source>
        <dbReference type="Pfam" id="PF13649"/>
    </source>
</evidence>
<dbReference type="EMBL" id="BARS01055352">
    <property type="protein sequence ID" value="GAG44847.1"/>
    <property type="molecule type" value="Genomic_DNA"/>
</dbReference>
<dbReference type="PANTHER" id="PTHR43861">
    <property type="entry name" value="TRANS-ACONITATE 2-METHYLTRANSFERASE-RELATED"/>
    <property type="match status" value="1"/>
</dbReference>
<dbReference type="Gene3D" id="3.40.50.150">
    <property type="entry name" value="Vaccinia Virus protein VP39"/>
    <property type="match status" value="1"/>
</dbReference>
<keyword evidence="1" id="KW-0808">Transferase</keyword>